<keyword evidence="4" id="KW-1185">Reference proteome</keyword>
<dbReference type="PROSITE" id="PS00018">
    <property type="entry name" value="EF_HAND_1"/>
    <property type="match status" value="1"/>
</dbReference>
<dbReference type="NCBIfam" id="TIGR04131">
    <property type="entry name" value="Bac_Flav_CTERM"/>
    <property type="match status" value="1"/>
</dbReference>
<dbReference type="Pfam" id="PF17517">
    <property type="entry name" value="IgGFc_binding"/>
    <property type="match status" value="1"/>
</dbReference>
<dbReference type="Pfam" id="PF13573">
    <property type="entry name" value="SprB"/>
    <property type="match status" value="5"/>
</dbReference>
<reference evidence="3 4" key="1">
    <citation type="submission" date="2017-01" db="EMBL/GenBank/DDBJ databases">
        <authorList>
            <person name="Varghese N."/>
            <person name="Submissions S."/>
        </authorList>
    </citation>
    <scope>NUCLEOTIDE SEQUENCE [LARGE SCALE GENOMIC DNA]</scope>
    <source>
        <strain evidence="3 4">DSM 2061</strain>
    </source>
</reference>
<dbReference type="InterPro" id="IPR035234">
    <property type="entry name" value="IgGFc-bd_N"/>
</dbReference>
<dbReference type="InterPro" id="IPR047589">
    <property type="entry name" value="DUF11_rpt"/>
</dbReference>
<dbReference type="InterPro" id="IPR018247">
    <property type="entry name" value="EF_Hand_1_Ca_BS"/>
</dbReference>
<dbReference type="Proteomes" id="UP000185728">
    <property type="component" value="Unassembled WGS sequence"/>
</dbReference>
<organism evidence="3 4">
    <name type="scientific">Zobellia uliginosa</name>
    <dbReference type="NCBI Taxonomy" id="143224"/>
    <lineage>
        <taxon>Bacteria</taxon>
        <taxon>Pseudomonadati</taxon>
        <taxon>Bacteroidota</taxon>
        <taxon>Flavobacteriia</taxon>
        <taxon>Flavobacteriales</taxon>
        <taxon>Flavobacteriaceae</taxon>
        <taxon>Zobellia</taxon>
    </lineage>
</organism>
<dbReference type="InterPro" id="IPR001434">
    <property type="entry name" value="OmcB-like_DUF11"/>
</dbReference>
<dbReference type="Pfam" id="PF13585">
    <property type="entry name" value="CHU_C"/>
    <property type="match status" value="1"/>
</dbReference>
<dbReference type="InterPro" id="IPR026341">
    <property type="entry name" value="T9SS_type_B"/>
</dbReference>
<dbReference type="RefSeq" id="WP_076456126.1">
    <property type="nucleotide sequence ID" value="NZ_FTOB01000004.1"/>
</dbReference>
<dbReference type="Pfam" id="PF01345">
    <property type="entry name" value="DUF11"/>
    <property type="match status" value="2"/>
</dbReference>
<feature type="domain" description="DUF11" evidence="1">
    <location>
        <begin position="930"/>
        <end position="1036"/>
    </location>
</feature>
<feature type="domain" description="IgGFc-binding protein N-terminal" evidence="2">
    <location>
        <begin position="136"/>
        <end position="454"/>
    </location>
</feature>
<gene>
    <name evidence="3" type="ORF">SAMN05421766_104656</name>
</gene>
<dbReference type="InterPro" id="IPR025667">
    <property type="entry name" value="SprB_repeat"/>
</dbReference>
<feature type="domain" description="DUF11" evidence="1">
    <location>
        <begin position="549"/>
        <end position="664"/>
    </location>
</feature>
<evidence type="ECO:0000259" key="2">
    <source>
        <dbReference type="Pfam" id="PF17517"/>
    </source>
</evidence>
<accession>A0ABY1KXB0</accession>
<evidence type="ECO:0000313" key="4">
    <source>
        <dbReference type="Proteomes" id="UP000185728"/>
    </source>
</evidence>
<proteinExistence type="predicted"/>
<name>A0ABY1KXB0_9FLAO</name>
<protein>
    <submittedName>
        <fullName evidence="3">Gliding motility-associated C-terminal domain-containing protein</fullName>
    </submittedName>
</protein>
<evidence type="ECO:0000313" key="3">
    <source>
        <dbReference type="EMBL" id="SIS88925.1"/>
    </source>
</evidence>
<comment type="caution">
    <text evidence="3">The sequence shown here is derived from an EMBL/GenBank/DDBJ whole genome shotgun (WGS) entry which is preliminary data.</text>
</comment>
<dbReference type="EMBL" id="FTOB01000004">
    <property type="protein sequence ID" value="SIS88925.1"/>
    <property type="molecule type" value="Genomic_DNA"/>
</dbReference>
<dbReference type="NCBIfam" id="TIGR01451">
    <property type="entry name" value="B_ant_repeat"/>
    <property type="match status" value="2"/>
</dbReference>
<evidence type="ECO:0000259" key="1">
    <source>
        <dbReference type="Pfam" id="PF01345"/>
    </source>
</evidence>
<sequence length="4100" mass="434830">MTTLLKPYLKVLLFFLTVFNAFLGFSQLSDLHYLPPLKQGRNNQAIQQQAIYLSTPEPTSFTVNAYRGTSGTPIATFNINNVSPAVYTLSNGDNNITLVDNNHTGVVLDDAGLRFESPSGNRFYVNYRGVSSAQAASLTSKGRVSMGTRFKWGGLPNLGSHSSKSNTLGIMATEDNTTVRLYGYDPRCEFRLQGDPDGLTDDSYTITLDANESFVFETVLSESTAHIDGWIGATVEANKNIVISNGGLNTGRQAGNSNRDAAIDQPVPENRLGKDYVFVRGNGTNSTEFPLIIGIADNTQIFVNGSATPVATIDNGEYFQIPGTYYSSNSAGANMLVTTSKDAYAYQSMAGGSAVYTHGLNFVAPVNCLLPDVMDNIPDIRNIAGTTVTGGVTIIAATTTPDANISVTDGNGPVALPASTPVAGSTDWKTIFIPSLTGNVSVQSTGPIAVGFFGLNGARGVAGYFSGFDTVPVVDLGIRGGSGCFVGSEIFEATGNFDAYQWFGDGVLIPGANSESYAPSVAGDYFVRGTKGPCTYDSQPISAYYCDPDVVVNKTVDKPEIVEGEMATFTIKVRNLGVGPLTNLRITDDIPAGLTLVNAQTITGTWSGNTWNIGTLNGGETAFLTLEVQADEIDTLPLLSLTNTAYNTQDQPDTNITDDNPSAHIIVHNDFDKDGVIDIVDLDDDNDGIYDEDECDTLSYNINNGTPVTSDLMSLNNYLVLDVFSLDNSFYLSINGNDIAGEIQFENGAGGNYARFLDGSVHGTNGNSSIWTVSGSNGNPVIRIVIDQSGTFELFGKRTTGSPLEPMVLDTPPSTIAWNPSGNNTVTIDQDVRGPTNMRGVLLTAGCDTDGDNYPDSLDLDSDGDGCSDANEFYKDDTADGGDGGEYGTGVPVVDPTDGTVNAASYTQVYAPIIVLGNTSEELGGTNINGQDLNLGDTFNYVIRFQNTGDDDAQNFTIRDVLPNNVTLDNVDYSDAPGASHTYDPNTQTISFNIPDDLVQIGDPEYKIKITVSISGNCSEFVAACASQLENQAYATYTGTVNTNTFSDEDGSNPAGACTTTLEVATNNVANALTNCNLARTVLLCGDNVTLTAGSGFTTYNWAIDTNNNGQIDSGETLPNNGDPSTFTATTVGNYIVEKSGAAGCSDHVERITVNRFGTVQTNPIIDYFNQVNSDSNPDNDIQGEVVECSIDGSLLPNIFLCGINDSASIQLGITDAQSITWQKLNESSCGTVSDKCANTNSSCSWDVQTVQNNFTVTESGSFRVVIAYENGCFSRFYFNVYQNTLDFDYTPSDIICNTDGSIRITGVGNGYGYQLYNVSNNTIEVPFSAGQGPDFSIGTSGTYKVQVTQLDPATGAPIPNGCIFETEDIGIQERNFQVSLSSTPADCDELGTIAIQALNVSPTYSYELFLDDGSNGGSGSFIQSEPVVNDNTHTFTGVAPGNYIVVTSTTDGCTDSQTITVDEIPQLQLTAANQENITCTAGVINLTPSGGTTGYQYAIWSKDGIVNYADENSIPDTDFTANSNFLFGYRGSPATYFPNEDGDYVFIVKDDNGCYGFSNIVHMDDVGTVSISATNTDIVCADSSTAVLTINASGGTPPYQYSLDGGTTYQNENFFNGLASGNYTITVKDSSGTGSNECVASIDYEIVQPFRLTASPAIVEDASCDPSGALIKILNANGGQAPYEYSFDGGSSFQATNERRLSSGTYQLVLKDALGCTFDMEITVPNSPTDPSFDNDITYACDGNGIITITPSNTTDFEYTYKLNGTDNSPIDNNVFNNVAPGTQTVTIGYSSALSPSQSTLFLEDFGTGISTDIGEIGPGYCFEPQNGSATTCNLGPAGILVNGEYTVTAAVTNPNTSWRTPNDHTGLTDGRFMAIGVSTSAGSNNILWSRTGLEVLPNQDITISFYAYNLLKTGALGNDPEILVELVNSSGTIIGSTATTAIPKNNDADDWHLRELTFNSGANTSVGVILRTNLDSDYGNFLVLDDIQASQIPELCEKTQDITVSVETGKAFEVAILGSTNPTCNGNTNGSIRFEVNNFDPAFGYEYSLDGGTGWIAETTSPITTPATLGDGTYGIMVRKVDDNSCTATSATSVTLTAPAAIVPNLQQTAAYTCFNTGATLEASATGGTPGYEYQLEDTSGTPVVSYQTSTIFNNVADGDYLIRIRDTNACEVLSTVPVTVSAPETIDFDITSTECYDGANNATITVDVTSGNGDYTFRINGGGWVNPAAATPTSYTFSGLANGTYTIDVEDGYSCGPVQKTVTISPQLTGNATLQSDKTCTDDAVINLNITGGSGSYTYEWSTSPTGPWDASGFTADTFSTNVANTYYFRATDTSAPTPCTFVTNAVTVTEAVSPAITSITPTDLTCNGNDTGALDIVIDTSVGLAPYTINVYNTTSATDYGKETTSLAAGNYTITVTDSKNCSVTGTTTINEPTIINPNIVSTDLQCTPSGTELGTITIDATGGTATYTYRVNNADFSVSETYDTSSGTNDHTFTGLNFGEYTVTVTDFNGCETVSSVTIATGPDILITTQGASGCTPGSGEMLVEAQASTGPLGAGSFYFAIFPAPPYDPSDPAWFPEDIVIDNTYNFTGLTPGVTYTFIVHDTDTNCEYMQEATVPVSTSSNLTSTINGTTPITCFGSSDGKVEFTISGYDATTVGYEIFHYATNTTTGITGSISGAAGGPETEIKDLLPPGEFYILFTETDGTNAGCVNTSDVFVIEQAPTLLEVSATATKNANCNEDGTITASGRYGVGPYAYQYLPDTATAPTATSTGWIANTTENVPAGDYIVYIKDAHDCIQHTSVTVGFDTAPEIDTVTVNDYCVAEGSYSVDVTLTTPDTASYNISVNGGALQSANFVGGVYTLTGLSSSTSTQTIAISDVNGCGNSENFDIAPKFQATAQITKLLDCSGSPNAEITIAAFDGYGSFEYEVSGPVNQARTAIPGPANTIVWDGASSAGTYSVSVYDTNTPLCNPITFSLEVEDAVVPNFTGTATDVTCNGGTDGAIAITEINNGINPLLYTLSPASATFNTTTNSFEGLAAGTYDVIATGTNGCTTTRTIVVDERPAITFDTPVVDQFGCTSDNAVNNALITLDEASLSGGSSTYSRYEFEDVATGTILQSGSSPTYTYTDFAGGNVIVRVFDDAGCSAEQTVTVNAYDALVDATITVDRDISCINSGEDISIDVSSTFTDFTSNPGNYEFRQLPSATYQASNQFLNLAVGTYTFGIRNITTGCEITRTHTVEEPNTFDVIVEKLSDVICHGDNGSIRLTLVDATYTTGFSYYIYDTNGTPADRSDDGPAVITGNSINVGPTSDIAVPAGNYLVEVVQDDLPNCSQVRSFTITTPSAPITLATIDTEDVGCTNDLGSANIAPLGGEAPYDIILTHNASGTTYTANQVHSFLFQGLGAGQYTVEVTDNLGCNPTFANAFELVVPDPISASITSTTLACKDDTDASVTAAVAPRNVTSNYRYILNTYADATGTIQLQTSSSQTTATFNNLRSGFYSITILDDMNCSFETAVEEIVEPTEVGGQLVTAQRLTCQSDAELLLTASGGTAPYMWSTDGTTYNVMNETSGPNSHLFTNITPGVYEYYIRDSFNCVSVLTNRVTINPIEPLQVSIDDSAATVNCNGQSTAAIEAEAEGGLGNYQYALFSDATLTNEIRANQVSGLFTDLPMGSYFVRVQSEDCELVSQEIRIDEPTPLAVDTEINNVTCNSANDGNIVVNMTGGTGTYQYAISPNLSRFSNTNVFEELAPGDYTIIAQDSNGCFEVIDATITEPTVLEVTATASPEICVGEENGAIELTITGGTGPYSTRLSTETDFVQDRTSLTGLAAGFYIIYVQDAQGCEENISVTIDQGVNLGAFVQPVYGCNGNTPNNYVNIVLDDTSIEKDVLFGLDTTDPSEMQLNPFFRDLAPGSHYIAISHANGCMATYEFEVESFDPLSLTVEQTNINEITATVSGGREGYTYYFGDTNNGSDNVFYITKTDTYLVTVVDENGCETTESIFMEFIDIEIPNFFTPNGDGANDVWKPKNIEIFPNIFISIYDRYGRTVYRFRDNQDGWSGIYQDSELPSGDYWYIIKLNGEADTREFVGHFTLYR</sequence>